<feature type="region of interest" description="Disordered" evidence="1">
    <location>
        <begin position="159"/>
        <end position="183"/>
    </location>
</feature>
<evidence type="ECO:0000313" key="2">
    <source>
        <dbReference type="EMBL" id="CAE4620782.1"/>
    </source>
</evidence>
<dbReference type="EMBL" id="HBNS01028006">
    <property type="protein sequence ID" value="CAE4620782.1"/>
    <property type="molecule type" value="Transcribed_RNA"/>
</dbReference>
<feature type="compositionally biased region" description="Basic and acidic residues" evidence="1">
    <location>
        <begin position="168"/>
        <end position="183"/>
    </location>
</feature>
<protein>
    <submittedName>
        <fullName evidence="2">Uncharacterized protein</fullName>
    </submittedName>
</protein>
<gene>
    <name evidence="2" type="ORF">DBRI00130_LOCUS22020</name>
</gene>
<organism evidence="2">
    <name type="scientific">Ditylum brightwellii</name>
    <dbReference type="NCBI Taxonomy" id="49249"/>
    <lineage>
        <taxon>Eukaryota</taxon>
        <taxon>Sar</taxon>
        <taxon>Stramenopiles</taxon>
        <taxon>Ochrophyta</taxon>
        <taxon>Bacillariophyta</taxon>
        <taxon>Mediophyceae</taxon>
        <taxon>Lithodesmiophycidae</taxon>
        <taxon>Lithodesmiales</taxon>
        <taxon>Lithodesmiaceae</taxon>
        <taxon>Ditylum</taxon>
    </lineage>
</organism>
<dbReference type="AlphaFoldDB" id="A0A7S4RQH7"/>
<accession>A0A7S4RQH7</accession>
<name>A0A7S4RQH7_9STRA</name>
<evidence type="ECO:0000256" key="1">
    <source>
        <dbReference type="SAM" id="MobiDB-lite"/>
    </source>
</evidence>
<proteinExistence type="predicted"/>
<sequence length="183" mass="21519">MMDTMKNTWCDIFIPLTLFSDTSIQKGFRTARFFFHKTKKTTVPMLTFSRKNTHQFKPVCVSSANKIKNTRARAAFTEKSKGWCPHREKRRFFKTRKIAQTHVLFFQTPIQNCPPQSKKISWKKKHKSLEQRRCVDTSFLNIFKKDMSGACVFSKTEKHSKSSNTKSILEKRFKKETEGNLHS</sequence>
<reference evidence="2" key="1">
    <citation type="submission" date="2021-01" db="EMBL/GenBank/DDBJ databases">
        <authorList>
            <person name="Corre E."/>
            <person name="Pelletier E."/>
            <person name="Niang G."/>
            <person name="Scheremetjew M."/>
            <person name="Finn R."/>
            <person name="Kale V."/>
            <person name="Holt S."/>
            <person name="Cochrane G."/>
            <person name="Meng A."/>
            <person name="Brown T."/>
            <person name="Cohen L."/>
        </authorList>
    </citation>
    <scope>NUCLEOTIDE SEQUENCE</scope>
    <source>
        <strain evidence="2">GSO104</strain>
    </source>
</reference>